<dbReference type="GO" id="GO:0035870">
    <property type="term" value="F:dITP diphosphatase activity"/>
    <property type="evidence" value="ECO:0007669"/>
    <property type="project" value="UniProtKB-UniRule"/>
</dbReference>
<feature type="binding site" evidence="10">
    <location>
        <position position="182"/>
    </location>
    <ligand>
        <name>substrate</name>
    </ligand>
</feature>
<evidence type="ECO:0000256" key="5">
    <source>
        <dbReference type="ARBA" id="ARBA00022801"/>
    </source>
</evidence>
<evidence type="ECO:0000313" key="13">
    <source>
        <dbReference type="Proteomes" id="UP000823964"/>
    </source>
</evidence>
<dbReference type="AlphaFoldDB" id="A0A9D1VBG2"/>
<evidence type="ECO:0000256" key="9">
    <source>
        <dbReference type="ARBA" id="ARBA00052017"/>
    </source>
</evidence>
<evidence type="ECO:0000256" key="4">
    <source>
        <dbReference type="ARBA" id="ARBA00022741"/>
    </source>
</evidence>
<feature type="binding site" evidence="10">
    <location>
        <begin position="187"/>
        <end position="188"/>
    </location>
    <ligand>
        <name>substrate</name>
    </ligand>
</feature>
<evidence type="ECO:0000256" key="8">
    <source>
        <dbReference type="ARBA" id="ARBA00051875"/>
    </source>
</evidence>
<comment type="catalytic activity">
    <reaction evidence="10">
        <text>ITP + H2O = IMP + diphosphate + H(+)</text>
        <dbReference type="Rhea" id="RHEA:29399"/>
        <dbReference type="ChEBI" id="CHEBI:15377"/>
        <dbReference type="ChEBI" id="CHEBI:15378"/>
        <dbReference type="ChEBI" id="CHEBI:33019"/>
        <dbReference type="ChEBI" id="CHEBI:58053"/>
        <dbReference type="ChEBI" id="CHEBI:61402"/>
        <dbReference type="EC" id="3.6.1.66"/>
    </reaction>
</comment>
<dbReference type="GO" id="GO:0000166">
    <property type="term" value="F:nucleotide binding"/>
    <property type="evidence" value="ECO:0007669"/>
    <property type="project" value="UniProtKB-KW"/>
</dbReference>
<dbReference type="GO" id="GO:0005829">
    <property type="term" value="C:cytosol"/>
    <property type="evidence" value="ECO:0007669"/>
    <property type="project" value="TreeGrafter"/>
</dbReference>
<feature type="binding site" evidence="10">
    <location>
        <begin position="14"/>
        <end position="19"/>
    </location>
    <ligand>
        <name>substrate</name>
    </ligand>
</feature>
<dbReference type="SUPFAM" id="SSF52972">
    <property type="entry name" value="ITPase-like"/>
    <property type="match status" value="1"/>
</dbReference>
<feature type="binding site" evidence="10">
    <location>
        <position position="75"/>
    </location>
    <ligand>
        <name>Mg(2+)</name>
        <dbReference type="ChEBI" id="CHEBI:18420"/>
    </ligand>
</feature>
<keyword evidence="6 10" id="KW-0460">Magnesium</keyword>
<dbReference type="EMBL" id="DXFQ01000103">
    <property type="protein sequence ID" value="HIX20103.1"/>
    <property type="molecule type" value="Genomic_DNA"/>
</dbReference>
<feature type="binding site" evidence="10">
    <location>
        <position position="46"/>
    </location>
    <ligand>
        <name>Mg(2+)</name>
        <dbReference type="ChEBI" id="CHEBI:18420"/>
    </ligand>
</feature>
<dbReference type="Pfam" id="PF01725">
    <property type="entry name" value="Ham1p_like"/>
    <property type="match status" value="1"/>
</dbReference>
<dbReference type="Gene3D" id="3.90.950.10">
    <property type="match status" value="1"/>
</dbReference>
<keyword evidence="3 10" id="KW-0479">Metal-binding</keyword>
<reference evidence="12" key="1">
    <citation type="journal article" date="2021" name="PeerJ">
        <title>Extensive microbial diversity within the chicken gut microbiome revealed by metagenomics and culture.</title>
        <authorList>
            <person name="Gilroy R."/>
            <person name="Ravi A."/>
            <person name="Getino M."/>
            <person name="Pursley I."/>
            <person name="Horton D.L."/>
            <person name="Alikhan N.F."/>
            <person name="Baker D."/>
            <person name="Gharbi K."/>
            <person name="Hall N."/>
            <person name="Watson M."/>
            <person name="Adriaenssens E.M."/>
            <person name="Foster-Nyarko E."/>
            <person name="Jarju S."/>
            <person name="Secka A."/>
            <person name="Antonio M."/>
            <person name="Oren A."/>
            <person name="Chaudhuri R.R."/>
            <person name="La Ragione R."/>
            <person name="Hildebrand F."/>
            <person name="Pallen M.J."/>
        </authorList>
    </citation>
    <scope>NUCLEOTIDE SEQUENCE</scope>
    <source>
        <strain evidence="12">14975</strain>
    </source>
</reference>
<comment type="catalytic activity">
    <reaction evidence="9 10">
        <text>XTP + H2O = XMP + diphosphate + H(+)</text>
        <dbReference type="Rhea" id="RHEA:28610"/>
        <dbReference type="ChEBI" id="CHEBI:15377"/>
        <dbReference type="ChEBI" id="CHEBI:15378"/>
        <dbReference type="ChEBI" id="CHEBI:33019"/>
        <dbReference type="ChEBI" id="CHEBI:57464"/>
        <dbReference type="ChEBI" id="CHEBI:61314"/>
        <dbReference type="EC" id="3.6.1.66"/>
    </reaction>
</comment>
<evidence type="ECO:0000313" key="12">
    <source>
        <dbReference type="EMBL" id="HIX20103.1"/>
    </source>
</evidence>
<reference evidence="12" key="2">
    <citation type="submission" date="2021-04" db="EMBL/GenBank/DDBJ databases">
        <authorList>
            <person name="Gilroy R."/>
        </authorList>
    </citation>
    <scope>NUCLEOTIDE SEQUENCE</scope>
    <source>
        <strain evidence="12">14975</strain>
    </source>
</reference>
<evidence type="ECO:0000256" key="7">
    <source>
        <dbReference type="ARBA" id="ARBA00023080"/>
    </source>
</evidence>
<protein>
    <recommendedName>
        <fullName evidence="10">dITP/XTP pyrophosphatase</fullName>
        <ecNumber evidence="10">3.6.1.66</ecNumber>
    </recommendedName>
    <alternativeName>
        <fullName evidence="10">Non-canonical purine NTP pyrophosphatase</fullName>
    </alternativeName>
    <alternativeName>
        <fullName evidence="10">Non-standard purine NTP pyrophosphatase</fullName>
    </alternativeName>
    <alternativeName>
        <fullName evidence="10">Nucleoside-triphosphate diphosphatase</fullName>
    </alternativeName>
    <alternativeName>
        <fullName evidence="10">Nucleoside-triphosphate pyrophosphatase</fullName>
        <shortName evidence="10">NTPase</shortName>
    </alternativeName>
</protein>
<comment type="subunit">
    <text evidence="2 10">Homodimer.</text>
</comment>
<dbReference type="GO" id="GO:0009117">
    <property type="term" value="P:nucleotide metabolic process"/>
    <property type="evidence" value="ECO:0007669"/>
    <property type="project" value="UniProtKB-KW"/>
</dbReference>
<evidence type="ECO:0000256" key="2">
    <source>
        <dbReference type="ARBA" id="ARBA00011738"/>
    </source>
</evidence>
<dbReference type="InterPro" id="IPR020922">
    <property type="entry name" value="dITP/XTP_pyrophosphatase"/>
</dbReference>
<feature type="active site" description="Proton acceptor" evidence="10">
    <location>
        <position position="75"/>
    </location>
</feature>
<comment type="cofactor">
    <cofactor evidence="10">
        <name>Mg(2+)</name>
        <dbReference type="ChEBI" id="CHEBI:18420"/>
    </cofactor>
    <text evidence="10">Binds 1 Mg(2+) ion per subunit.</text>
</comment>
<name>A0A9D1VBG2_9BACT</name>
<accession>A0A9D1VBG2</accession>
<proteinExistence type="inferred from homology"/>
<feature type="binding site" evidence="10">
    <location>
        <begin position="159"/>
        <end position="162"/>
    </location>
    <ligand>
        <name>substrate</name>
    </ligand>
</feature>
<dbReference type="NCBIfam" id="TIGR00042">
    <property type="entry name" value="RdgB/HAM1 family non-canonical purine NTP pyrophosphatase"/>
    <property type="match status" value="1"/>
</dbReference>
<evidence type="ECO:0000256" key="3">
    <source>
        <dbReference type="ARBA" id="ARBA00022723"/>
    </source>
</evidence>
<dbReference type="FunFam" id="3.90.950.10:FF:000001">
    <property type="entry name" value="dITP/XTP pyrophosphatase"/>
    <property type="match status" value="1"/>
</dbReference>
<dbReference type="GO" id="GO:0036222">
    <property type="term" value="F:XTP diphosphatase activity"/>
    <property type="evidence" value="ECO:0007669"/>
    <property type="project" value="UniProtKB-UniRule"/>
</dbReference>
<dbReference type="InterPro" id="IPR002637">
    <property type="entry name" value="RdgB/HAM1"/>
</dbReference>
<comment type="similarity">
    <text evidence="1 10 11">Belongs to the HAM1 NTPase family.</text>
</comment>
<keyword evidence="4 10" id="KW-0547">Nucleotide-binding</keyword>
<comment type="function">
    <text evidence="10">Pyrophosphatase that catalyzes the hydrolysis of nucleoside triphosphates to their monophosphate derivatives, with a high preference for the non-canonical purine nucleotides XTP (xanthosine triphosphate), dITP (deoxyinosine triphosphate) and ITP. Seems to function as a house-cleaning enzyme that removes non-canonical purine nucleotides from the nucleotide pool, thus preventing their incorporation into DNA/RNA and avoiding chromosomal lesions.</text>
</comment>
<keyword evidence="5 10" id="KW-0378">Hydrolase</keyword>
<keyword evidence="7 10" id="KW-0546">Nucleotide metabolism</keyword>
<dbReference type="CDD" id="cd00515">
    <property type="entry name" value="HAM1"/>
    <property type="match status" value="1"/>
</dbReference>
<evidence type="ECO:0000256" key="10">
    <source>
        <dbReference type="HAMAP-Rule" id="MF_01405"/>
    </source>
</evidence>
<evidence type="ECO:0000256" key="1">
    <source>
        <dbReference type="ARBA" id="ARBA00008023"/>
    </source>
</evidence>
<evidence type="ECO:0000256" key="11">
    <source>
        <dbReference type="RuleBase" id="RU003781"/>
    </source>
</evidence>
<organism evidence="12 13">
    <name type="scientific">Candidatus Akkermansia intestinigallinarum</name>
    <dbReference type="NCBI Taxonomy" id="2838431"/>
    <lineage>
        <taxon>Bacteria</taxon>
        <taxon>Pseudomonadati</taxon>
        <taxon>Verrucomicrobiota</taxon>
        <taxon>Verrucomicrobiia</taxon>
        <taxon>Verrucomicrobiales</taxon>
        <taxon>Akkermansiaceae</taxon>
        <taxon>Akkermansia</taxon>
    </lineage>
</organism>
<dbReference type="PANTHER" id="PTHR11067">
    <property type="entry name" value="INOSINE TRIPHOSPHATE PYROPHOSPHATASE/HAM1 PROTEIN"/>
    <property type="match status" value="1"/>
</dbReference>
<dbReference type="Proteomes" id="UP000823964">
    <property type="component" value="Unassembled WGS sequence"/>
</dbReference>
<dbReference type="EC" id="3.6.1.66" evidence="10"/>
<comment type="catalytic activity">
    <reaction evidence="8 10">
        <text>dITP + H2O = dIMP + diphosphate + H(+)</text>
        <dbReference type="Rhea" id="RHEA:28342"/>
        <dbReference type="ChEBI" id="CHEBI:15377"/>
        <dbReference type="ChEBI" id="CHEBI:15378"/>
        <dbReference type="ChEBI" id="CHEBI:33019"/>
        <dbReference type="ChEBI" id="CHEBI:61194"/>
        <dbReference type="ChEBI" id="CHEBI:61382"/>
        <dbReference type="EC" id="3.6.1.66"/>
    </reaction>
</comment>
<dbReference type="HAMAP" id="MF_01405">
    <property type="entry name" value="Non_canon_purine_NTPase"/>
    <property type="match status" value="1"/>
</dbReference>
<dbReference type="InterPro" id="IPR029001">
    <property type="entry name" value="ITPase-like_fam"/>
</dbReference>
<dbReference type="GO" id="GO:0036220">
    <property type="term" value="F:ITP diphosphatase activity"/>
    <property type="evidence" value="ECO:0007669"/>
    <property type="project" value="UniProtKB-UniRule"/>
</dbReference>
<comment type="caution">
    <text evidence="12">The sequence shown here is derived from an EMBL/GenBank/DDBJ whole genome shotgun (WGS) entry which is preliminary data.</text>
</comment>
<dbReference type="GO" id="GO:0009146">
    <property type="term" value="P:purine nucleoside triphosphate catabolic process"/>
    <property type="evidence" value="ECO:0007669"/>
    <property type="project" value="UniProtKB-UniRule"/>
</dbReference>
<evidence type="ECO:0000256" key="6">
    <source>
        <dbReference type="ARBA" id="ARBA00022842"/>
    </source>
</evidence>
<dbReference type="PANTHER" id="PTHR11067:SF9">
    <property type="entry name" value="INOSINE TRIPHOSPHATE PYROPHOSPHATASE"/>
    <property type="match status" value="1"/>
</dbReference>
<dbReference type="GO" id="GO:0017111">
    <property type="term" value="F:ribonucleoside triphosphate phosphatase activity"/>
    <property type="evidence" value="ECO:0007669"/>
    <property type="project" value="InterPro"/>
</dbReference>
<feature type="binding site" evidence="10">
    <location>
        <position position="76"/>
    </location>
    <ligand>
        <name>substrate</name>
    </ligand>
</feature>
<dbReference type="GO" id="GO:0046872">
    <property type="term" value="F:metal ion binding"/>
    <property type="evidence" value="ECO:0007669"/>
    <property type="project" value="UniProtKB-KW"/>
</dbReference>
<gene>
    <name evidence="12" type="primary">rdgB</name>
    <name evidence="12" type="ORF">H9862_05810</name>
</gene>
<sequence>MPDAPDRIRLIIATRNAHKAQEIAAMLPPRYEVLTLADFPEAPEVEEDGSSFAENARLKSCGISSCLPGLVLADDSGLCVDALGGAPGIHSARYAGVHGDDAANNRKLIDELAVRPEAAPYTARFVCAMSLSEGGRELAAFEGRVEGRITLTPSGAAGFGYDPLFIPEGYELTFADMPAAEKNSLSHRSRALAQLAAYFDR</sequence>